<sequence>MASFPVINGVTTFLTPPEGYDVDFDNPKSRHVLDQYLIFALLGSFAFFCLPKLTTGQYQLEVYVTTFWEMPIEVFEKHMLSSYIAAPLFIICNGLSKMSLLSFYLGISSQSAFRRAIWAAIAMVICYTAVIACLLLFGCRPIRANWDSKLLIAGTSDKCVDSASIYIAIAVANIASDVVLFIIPIPTVVWLKMPLAQKLDAVLISAVGSFMIDDAPNPSKSTTYNMSASRMSRQNRTGYSQFDSAEIENMPSKDDHPIELRPMPAGGVVEGTTTTVVGSEVEEAGTLPRDDASDQQILNNNADKGEIMYTKTFEIRYSK</sequence>
<dbReference type="Proteomes" id="UP000836387">
    <property type="component" value="Unassembled WGS sequence"/>
</dbReference>
<keyword evidence="2" id="KW-1185">Reference proteome</keyword>
<accession>A0ACA9UT31</accession>
<reference evidence="1" key="1">
    <citation type="submission" date="2020-04" db="EMBL/GenBank/DDBJ databases">
        <authorList>
            <person name="Broberg M."/>
        </authorList>
    </citation>
    <scope>NUCLEOTIDE SEQUENCE</scope>
</reference>
<comment type="caution">
    <text evidence="1">The sequence shown here is derived from an EMBL/GenBank/DDBJ whole genome shotgun (WGS) entry which is preliminary data.</text>
</comment>
<protein>
    <submittedName>
        <fullName evidence="1">Uncharacterized protein</fullName>
    </submittedName>
</protein>
<reference evidence="1" key="2">
    <citation type="submission" date="2021-10" db="EMBL/GenBank/DDBJ databases">
        <authorList>
            <person name="Piombo E."/>
        </authorList>
    </citation>
    <scope>NUCLEOTIDE SEQUENCE</scope>
</reference>
<evidence type="ECO:0000313" key="2">
    <source>
        <dbReference type="Proteomes" id="UP000836387"/>
    </source>
</evidence>
<proteinExistence type="predicted"/>
<dbReference type="EMBL" id="CADEHS020000645">
    <property type="protein sequence ID" value="CAG9956605.1"/>
    <property type="molecule type" value="Genomic_DNA"/>
</dbReference>
<gene>
    <name evidence="1" type="ORF">CRV2_00008516</name>
</gene>
<name>A0ACA9UT31_BIOOC</name>
<evidence type="ECO:0000313" key="1">
    <source>
        <dbReference type="EMBL" id="CAG9956605.1"/>
    </source>
</evidence>
<organism evidence="1 2">
    <name type="scientific">Clonostachys rosea f. rosea IK726</name>
    <dbReference type="NCBI Taxonomy" id="1349383"/>
    <lineage>
        <taxon>Eukaryota</taxon>
        <taxon>Fungi</taxon>
        <taxon>Dikarya</taxon>
        <taxon>Ascomycota</taxon>
        <taxon>Pezizomycotina</taxon>
        <taxon>Sordariomycetes</taxon>
        <taxon>Hypocreomycetidae</taxon>
        <taxon>Hypocreales</taxon>
        <taxon>Bionectriaceae</taxon>
        <taxon>Clonostachys</taxon>
    </lineage>
</organism>